<evidence type="ECO:0000256" key="7">
    <source>
        <dbReference type="ARBA" id="ARBA00023187"/>
    </source>
</evidence>
<evidence type="ECO:0000256" key="5">
    <source>
        <dbReference type="ARBA" id="ARBA00022771"/>
    </source>
</evidence>
<protein>
    <recommendedName>
        <fullName evidence="9">Zinc finger matrin-type protein 5</fullName>
    </recommendedName>
    <alternativeName>
        <fullName evidence="10">U11/U12 small nuclear ribonucleoprotein 20 kDa protein</fullName>
    </alternativeName>
</protein>
<evidence type="ECO:0000256" key="1">
    <source>
        <dbReference type="ARBA" id="ARBA00004123"/>
    </source>
</evidence>
<keyword evidence="6 11" id="KW-0862">Zinc</keyword>
<dbReference type="GO" id="GO:0008380">
    <property type="term" value="P:RNA splicing"/>
    <property type="evidence" value="ECO:0007669"/>
    <property type="project" value="UniProtKB-KW"/>
</dbReference>
<feature type="domain" description="C3H1-type" evidence="12">
    <location>
        <begin position="51"/>
        <end position="79"/>
    </location>
</feature>
<dbReference type="SUPFAM" id="SSF57667">
    <property type="entry name" value="beta-beta-alpha zinc fingers"/>
    <property type="match status" value="1"/>
</dbReference>
<evidence type="ECO:0000256" key="11">
    <source>
        <dbReference type="PROSITE-ProRule" id="PRU00723"/>
    </source>
</evidence>
<evidence type="ECO:0000256" key="2">
    <source>
        <dbReference type="ARBA" id="ARBA00022664"/>
    </source>
</evidence>
<proteinExistence type="predicted"/>
<dbReference type="PROSITE" id="PS50103">
    <property type="entry name" value="ZF_C3H1"/>
    <property type="match status" value="1"/>
</dbReference>
<dbReference type="PANTHER" id="PTHR16465:SF0">
    <property type="entry name" value="ZINC FINGER MATRIN-TYPE PROTEIN 5"/>
    <property type="match status" value="1"/>
</dbReference>
<evidence type="ECO:0000256" key="8">
    <source>
        <dbReference type="ARBA" id="ARBA00023242"/>
    </source>
</evidence>
<dbReference type="GO" id="GO:0006397">
    <property type="term" value="P:mRNA processing"/>
    <property type="evidence" value="ECO:0007669"/>
    <property type="project" value="UniProtKB-KW"/>
</dbReference>
<dbReference type="FunFam" id="3.30.160.60:FF:000741">
    <property type="entry name" value="Zinc finger matrin-type protein 5"/>
    <property type="match status" value="1"/>
</dbReference>
<dbReference type="PANTHER" id="PTHR16465">
    <property type="entry name" value="NUCLEASE-RELATED"/>
    <property type="match status" value="1"/>
</dbReference>
<keyword evidence="7" id="KW-0508">mRNA splicing</keyword>
<dbReference type="InterPro" id="IPR000571">
    <property type="entry name" value="Znf_CCCH"/>
</dbReference>
<feature type="zinc finger region" description="C3H1-type" evidence="11">
    <location>
        <begin position="51"/>
        <end position="79"/>
    </location>
</feature>
<organism evidence="13">
    <name type="scientific">Ornithodoros turicata</name>
    <dbReference type="NCBI Taxonomy" id="34597"/>
    <lineage>
        <taxon>Eukaryota</taxon>
        <taxon>Metazoa</taxon>
        <taxon>Ecdysozoa</taxon>
        <taxon>Arthropoda</taxon>
        <taxon>Chelicerata</taxon>
        <taxon>Arachnida</taxon>
        <taxon>Acari</taxon>
        <taxon>Parasitiformes</taxon>
        <taxon>Ixodida</taxon>
        <taxon>Ixodoidea</taxon>
        <taxon>Argasidae</taxon>
        <taxon>Ornithodorinae</taxon>
        <taxon>Ornithodoros</taxon>
    </lineage>
</organism>
<dbReference type="Pfam" id="PF00642">
    <property type="entry name" value="zf-CCCH"/>
    <property type="match status" value="1"/>
</dbReference>
<keyword evidence="4" id="KW-0747">Spliceosome</keyword>
<keyword evidence="8" id="KW-0539">Nucleus</keyword>
<evidence type="ECO:0000313" key="13">
    <source>
        <dbReference type="EMBL" id="MBY06544.1"/>
    </source>
</evidence>
<evidence type="ECO:0000259" key="12">
    <source>
        <dbReference type="PROSITE" id="PS50103"/>
    </source>
</evidence>
<evidence type="ECO:0000256" key="3">
    <source>
        <dbReference type="ARBA" id="ARBA00022723"/>
    </source>
</evidence>
<evidence type="ECO:0000256" key="9">
    <source>
        <dbReference type="ARBA" id="ARBA00067764"/>
    </source>
</evidence>
<keyword evidence="2" id="KW-0507">mRNA processing</keyword>
<keyword evidence="5 11" id="KW-0863">Zinc-finger</keyword>
<dbReference type="GO" id="GO:0005689">
    <property type="term" value="C:U12-type spliceosomal complex"/>
    <property type="evidence" value="ECO:0007669"/>
    <property type="project" value="TreeGrafter"/>
</dbReference>
<comment type="subcellular location">
    <subcellularLocation>
        <location evidence="1">Nucleus</location>
    </subcellularLocation>
</comment>
<dbReference type="SUPFAM" id="SSF90229">
    <property type="entry name" value="CCCH zinc finger"/>
    <property type="match status" value="1"/>
</dbReference>
<reference evidence="13" key="1">
    <citation type="submission" date="2018-03" db="EMBL/GenBank/DDBJ databases">
        <title>The relapsing fever spirochete Borrelia turicatae persists in the highly oxidative environment of its soft-bodied tick vector.</title>
        <authorList>
            <person name="Bourret T.J."/>
            <person name="Boyle W.K."/>
            <person name="Valenzuela J.G."/>
            <person name="Oliveira F."/>
            <person name="Lopez J.E."/>
        </authorList>
    </citation>
    <scope>NUCLEOTIDE SEQUENCE</scope>
    <source>
        <strain evidence="13">Kansas strain/isolate</strain>
        <tissue evidence="13">Salivary glands</tissue>
    </source>
</reference>
<dbReference type="EMBL" id="GGLE01002418">
    <property type="protein sequence ID" value="MBY06544.1"/>
    <property type="molecule type" value="Transcribed_RNA"/>
</dbReference>
<name>A0A2R5LAJ2_9ACAR</name>
<accession>A0A2R5LAJ2</accession>
<dbReference type="AlphaFoldDB" id="A0A2R5LAJ2"/>
<evidence type="ECO:0000256" key="10">
    <source>
        <dbReference type="ARBA" id="ARBA00076547"/>
    </source>
</evidence>
<evidence type="ECO:0000256" key="4">
    <source>
        <dbReference type="ARBA" id="ARBA00022728"/>
    </source>
</evidence>
<evidence type="ECO:0000256" key="6">
    <source>
        <dbReference type="ARBA" id="ARBA00022833"/>
    </source>
</evidence>
<dbReference type="InterPro" id="IPR036855">
    <property type="entry name" value="Znf_CCCH_sf"/>
</dbReference>
<dbReference type="GO" id="GO:0008270">
    <property type="term" value="F:zinc ion binding"/>
    <property type="evidence" value="ECO:0007669"/>
    <property type="project" value="UniProtKB-KW"/>
</dbReference>
<dbReference type="InterPro" id="IPR036236">
    <property type="entry name" value="Znf_C2H2_sf"/>
</dbReference>
<keyword evidence="3 11" id="KW-0479">Metal-binding</keyword>
<sequence length="170" mass="19482">MGRRYHCDYCGKSFPDNVNNRKKHLQGVHHIRLRKLHYENFRDAITVLQAESQKKPCRRFQQAGSCDYGTACKFSHISPEELQRLTQQVEADKQKPRVATKTNANLEDWLKEYRRKSGGGEPFGYKGMLTATNVTVHGPPSMQPPTYCDMLECVPSRWGGDCETESATWS</sequence>
<dbReference type="Gene3D" id="4.10.1000.10">
    <property type="entry name" value="Zinc finger, CCCH-type"/>
    <property type="match status" value="1"/>
</dbReference>
<dbReference type="SMART" id="SM00356">
    <property type="entry name" value="ZnF_C3H1"/>
    <property type="match status" value="1"/>
</dbReference>